<dbReference type="CDD" id="cd03586">
    <property type="entry name" value="PolY_Pol_IV_kappa"/>
    <property type="match status" value="1"/>
</dbReference>
<dbReference type="InterPro" id="IPR001126">
    <property type="entry name" value="UmuC"/>
</dbReference>
<dbReference type="InterPro" id="IPR036775">
    <property type="entry name" value="DNA_pol_Y-fam_lit_finger_sf"/>
</dbReference>
<evidence type="ECO:0000256" key="2">
    <source>
        <dbReference type="ARBA" id="ARBA00022457"/>
    </source>
</evidence>
<dbReference type="GO" id="GO:0003887">
    <property type="term" value="F:DNA-directed DNA polymerase activity"/>
    <property type="evidence" value="ECO:0007669"/>
    <property type="project" value="UniProtKB-UniRule"/>
</dbReference>
<protein>
    <recommendedName>
        <fullName evidence="13">DNA polymerase IV</fullName>
        <shortName evidence="13">Pol IV</shortName>
        <ecNumber evidence="13">2.7.7.7</ecNumber>
    </recommendedName>
</protein>
<keyword evidence="10 13" id="KW-0238">DNA-binding</keyword>
<dbReference type="PANTHER" id="PTHR11076:SF33">
    <property type="entry name" value="DNA POLYMERASE KAPPA"/>
    <property type="match status" value="1"/>
</dbReference>
<keyword evidence="7 13" id="KW-0227">DNA damage</keyword>
<dbReference type="AlphaFoldDB" id="A0A0R1ZBM9"/>
<dbReference type="Pfam" id="PF00817">
    <property type="entry name" value="IMS"/>
    <property type="match status" value="1"/>
</dbReference>
<dbReference type="NCBIfam" id="NF002677">
    <property type="entry name" value="PRK02406.1"/>
    <property type="match status" value="1"/>
</dbReference>
<comment type="subunit">
    <text evidence="13">Monomer.</text>
</comment>
<evidence type="ECO:0000256" key="4">
    <source>
        <dbReference type="ARBA" id="ARBA00022695"/>
    </source>
</evidence>
<dbReference type="Proteomes" id="UP000051291">
    <property type="component" value="Unassembled WGS sequence"/>
</dbReference>
<dbReference type="GO" id="GO:0000287">
    <property type="term" value="F:magnesium ion binding"/>
    <property type="evidence" value="ECO:0007669"/>
    <property type="project" value="UniProtKB-UniRule"/>
</dbReference>
<keyword evidence="5 13" id="KW-0235">DNA replication</keyword>
<evidence type="ECO:0000256" key="5">
    <source>
        <dbReference type="ARBA" id="ARBA00022705"/>
    </source>
</evidence>
<comment type="cofactor">
    <cofactor evidence="13">
        <name>Mg(2+)</name>
        <dbReference type="ChEBI" id="CHEBI:18420"/>
    </cofactor>
    <text evidence="13">Binds 2 magnesium ions per subunit.</text>
</comment>
<evidence type="ECO:0000256" key="3">
    <source>
        <dbReference type="ARBA" id="ARBA00022679"/>
    </source>
</evidence>
<evidence type="ECO:0000256" key="12">
    <source>
        <dbReference type="ARBA" id="ARBA00049244"/>
    </source>
</evidence>
<dbReference type="InterPro" id="IPR017961">
    <property type="entry name" value="DNA_pol_Y-fam_little_finger"/>
</dbReference>
<evidence type="ECO:0000256" key="8">
    <source>
        <dbReference type="ARBA" id="ARBA00022842"/>
    </source>
</evidence>
<reference evidence="15 16" key="1">
    <citation type="journal article" date="2015" name="Genome Announc.">
        <title>Expanding the biotechnology potential of lactobacilli through comparative genomics of 213 strains and associated genera.</title>
        <authorList>
            <person name="Sun Z."/>
            <person name="Harris H.M."/>
            <person name="McCann A."/>
            <person name="Guo C."/>
            <person name="Argimon S."/>
            <person name="Zhang W."/>
            <person name="Yang X."/>
            <person name="Jeffery I.B."/>
            <person name="Cooney J.C."/>
            <person name="Kagawa T.F."/>
            <person name="Liu W."/>
            <person name="Song Y."/>
            <person name="Salvetti E."/>
            <person name="Wrobel A."/>
            <person name="Rasinkangas P."/>
            <person name="Parkhill J."/>
            <person name="Rea M.C."/>
            <person name="O'Sullivan O."/>
            <person name="Ritari J."/>
            <person name="Douillard F.P."/>
            <person name="Paul Ross R."/>
            <person name="Yang R."/>
            <person name="Briner A.E."/>
            <person name="Felis G.E."/>
            <person name="de Vos W.M."/>
            <person name="Barrangou R."/>
            <person name="Klaenhammer T.R."/>
            <person name="Caufield P.W."/>
            <person name="Cui Y."/>
            <person name="Zhang H."/>
            <person name="O'Toole P.W."/>
        </authorList>
    </citation>
    <scope>NUCLEOTIDE SEQUENCE [LARGE SCALE GENOMIC DNA]</scope>
    <source>
        <strain evidence="15 16">DSM 20653</strain>
    </source>
</reference>
<evidence type="ECO:0000256" key="6">
    <source>
        <dbReference type="ARBA" id="ARBA00022723"/>
    </source>
</evidence>
<dbReference type="EC" id="2.7.7.7" evidence="13"/>
<keyword evidence="3 13" id="KW-0808">Transferase</keyword>
<keyword evidence="13" id="KW-0963">Cytoplasm</keyword>
<dbReference type="Pfam" id="PF11799">
    <property type="entry name" value="IMS_C"/>
    <property type="match status" value="1"/>
</dbReference>
<dbReference type="Gene3D" id="3.30.70.270">
    <property type="match status" value="1"/>
</dbReference>
<organism evidence="15 16">
    <name type="scientific">Ligilactobacillus araffinosus DSM 20653</name>
    <dbReference type="NCBI Taxonomy" id="1423820"/>
    <lineage>
        <taxon>Bacteria</taxon>
        <taxon>Bacillati</taxon>
        <taxon>Bacillota</taxon>
        <taxon>Bacilli</taxon>
        <taxon>Lactobacillales</taxon>
        <taxon>Lactobacillaceae</taxon>
        <taxon>Ligilactobacillus</taxon>
    </lineage>
</organism>
<comment type="function">
    <text evidence="13">Poorly processive, error-prone DNA polymerase involved in untargeted mutagenesis. Copies undamaged DNA at stalled replication forks, which arise in vivo from mismatched or misaligned primer ends. These misaligned primers can be extended by PolIV. Exhibits no 3'-5' exonuclease (proofreading) activity. May be involved in translesional synthesis, in conjunction with the beta clamp from PolIII.</text>
</comment>
<sequence>MENVVKQRKIVHVDMDAFYASVEMRDHPELRTKPLVISRNPQHTGGRGVVATANYIARSYGIHSAMSAQEALKRCPQAYFKKPDFPKYKCVSHQIHSIFYEYTDKIEPVAFDEAYLDVTENKPGIGSAVALAHRIQQEIYDQLHLTCSTGVSYNKFLAKLASDYHKPVGMTIINPEDALDFLFPLPIEKFRGIGKKTAPKMRELGINTGEDLYHWKEIDLISKFGKMGHILYQRVRGIDDRPVEWQRERKSVGSQRTFDQPLNSIEQVDEQLKLTAERLVAELKRQQKHGKTIVIKVRDSHFETVTKRLTFDDYLDNQADNFAYYGRQLFDEIQDNPIDVRLLGLTITNLDPLEFDNIRLDL</sequence>
<dbReference type="STRING" id="1423820.FC64_GL000909"/>
<dbReference type="Gene3D" id="1.10.150.20">
    <property type="entry name" value="5' to 3' exonuclease, C-terminal subdomain"/>
    <property type="match status" value="1"/>
</dbReference>
<keyword evidence="6 13" id="KW-0479">Metal-binding</keyword>
<evidence type="ECO:0000256" key="13">
    <source>
        <dbReference type="HAMAP-Rule" id="MF_01113"/>
    </source>
</evidence>
<dbReference type="FunFam" id="3.30.1490.100:FF:000004">
    <property type="entry name" value="DNA polymerase IV"/>
    <property type="match status" value="1"/>
</dbReference>
<keyword evidence="11 13" id="KW-0234">DNA repair</keyword>
<dbReference type="InterPro" id="IPR022880">
    <property type="entry name" value="DNApol_IV"/>
</dbReference>
<keyword evidence="8 13" id="KW-0460">Magnesium</keyword>
<dbReference type="SUPFAM" id="SSF56672">
    <property type="entry name" value="DNA/RNA polymerases"/>
    <property type="match status" value="1"/>
</dbReference>
<evidence type="ECO:0000259" key="14">
    <source>
        <dbReference type="PROSITE" id="PS50173"/>
    </source>
</evidence>
<dbReference type="GO" id="GO:0003684">
    <property type="term" value="F:damaged DNA binding"/>
    <property type="evidence" value="ECO:0007669"/>
    <property type="project" value="InterPro"/>
</dbReference>
<gene>
    <name evidence="13" type="primary">dinB</name>
    <name evidence="15" type="ORF">FC64_GL000909</name>
</gene>
<dbReference type="InterPro" id="IPR024728">
    <property type="entry name" value="PolY_HhH_motif"/>
</dbReference>
<feature type="domain" description="UmuC" evidence="14">
    <location>
        <begin position="10"/>
        <end position="194"/>
    </location>
</feature>
<evidence type="ECO:0000256" key="1">
    <source>
        <dbReference type="ARBA" id="ARBA00010945"/>
    </source>
</evidence>
<dbReference type="GO" id="GO:0006261">
    <property type="term" value="P:DNA-templated DNA replication"/>
    <property type="evidence" value="ECO:0007669"/>
    <property type="project" value="UniProtKB-UniRule"/>
</dbReference>
<comment type="caution">
    <text evidence="15">The sequence shown here is derived from an EMBL/GenBank/DDBJ whole genome shotgun (WGS) entry which is preliminary data.</text>
</comment>
<evidence type="ECO:0000256" key="11">
    <source>
        <dbReference type="ARBA" id="ARBA00023204"/>
    </source>
</evidence>
<comment type="catalytic activity">
    <reaction evidence="12 13">
        <text>DNA(n) + a 2'-deoxyribonucleoside 5'-triphosphate = DNA(n+1) + diphosphate</text>
        <dbReference type="Rhea" id="RHEA:22508"/>
        <dbReference type="Rhea" id="RHEA-COMP:17339"/>
        <dbReference type="Rhea" id="RHEA-COMP:17340"/>
        <dbReference type="ChEBI" id="CHEBI:33019"/>
        <dbReference type="ChEBI" id="CHEBI:61560"/>
        <dbReference type="ChEBI" id="CHEBI:173112"/>
        <dbReference type="EC" id="2.7.7.7"/>
    </reaction>
</comment>
<feature type="binding site" evidence="13">
    <location>
        <position position="14"/>
    </location>
    <ligand>
        <name>Mg(2+)</name>
        <dbReference type="ChEBI" id="CHEBI:18420"/>
    </ligand>
</feature>
<feature type="site" description="Substrate discrimination" evidence="13">
    <location>
        <position position="19"/>
    </location>
</feature>
<dbReference type="InterPro" id="IPR050116">
    <property type="entry name" value="DNA_polymerase-Y"/>
</dbReference>
<comment type="similarity">
    <text evidence="1 13">Belongs to the DNA polymerase type-Y family.</text>
</comment>
<dbReference type="Gene3D" id="3.30.1490.100">
    <property type="entry name" value="DNA polymerase, Y-family, little finger domain"/>
    <property type="match status" value="1"/>
</dbReference>
<dbReference type="InterPro" id="IPR043502">
    <property type="entry name" value="DNA/RNA_pol_sf"/>
</dbReference>
<keyword evidence="9 13" id="KW-0239">DNA-directed DNA polymerase</keyword>
<dbReference type="Gene3D" id="3.40.1170.60">
    <property type="match status" value="1"/>
</dbReference>
<feature type="binding site" evidence="13">
    <location>
        <position position="112"/>
    </location>
    <ligand>
        <name>Mg(2+)</name>
        <dbReference type="ChEBI" id="CHEBI:18420"/>
    </ligand>
</feature>
<comment type="subcellular location">
    <subcellularLocation>
        <location evidence="13">Cytoplasm</location>
    </subcellularLocation>
</comment>
<dbReference type="PATRIC" id="fig|1423820.4.peg.931"/>
<evidence type="ECO:0000256" key="10">
    <source>
        <dbReference type="ARBA" id="ARBA00023125"/>
    </source>
</evidence>
<dbReference type="EMBL" id="AYYZ01000029">
    <property type="protein sequence ID" value="KRM51722.1"/>
    <property type="molecule type" value="Genomic_DNA"/>
</dbReference>
<dbReference type="PROSITE" id="PS50173">
    <property type="entry name" value="UMUC"/>
    <property type="match status" value="1"/>
</dbReference>
<dbReference type="SUPFAM" id="SSF100879">
    <property type="entry name" value="Lesion bypass DNA polymerase (Y-family), little finger domain"/>
    <property type="match status" value="1"/>
</dbReference>
<dbReference type="GO" id="GO:0005829">
    <property type="term" value="C:cytosol"/>
    <property type="evidence" value="ECO:0007669"/>
    <property type="project" value="TreeGrafter"/>
</dbReference>
<dbReference type="PANTHER" id="PTHR11076">
    <property type="entry name" value="DNA REPAIR POLYMERASE UMUC / TRANSFERASE FAMILY MEMBER"/>
    <property type="match status" value="1"/>
</dbReference>
<dbReference type="HAMAP" id="MF_01113">
    <property type="entry name" value="DNApol_IV"/>
    <property type="match status" value="1"/>
</dbReference>
<evidence type="ECO:0000313" key="16">
    <source>
        <dbReference type="Proteomes" id="UP000051291"/>
    </source>
</evidence>
<accession>A0A0R1ZBM9</accession>
<proteinExistence type="inferred from homology"/>
<dbReference type="GO" id="GO:0009432">
    <property type="term" value="P:SOS response"/>
    <property type="evidence" value="ECO:0007669"/>
    <property type="project" value="TreeGrafter"/>
</dbReference>
<evidence type="ECO:0000256" key="9">
    <source>
        <dbReference type="ARBA" id="ARBA00022932"/>
    </source>
</evidence>
<name>A0A0R1ZBM9_9LACO</name>
<evidence type="ECO:0000256" key="7">
    <source>
        <dbReference type="ARBA" id="ARBA00022763"/>
    </source>
</evidence>
<dbReference type="InterPro" id="IPR043128">
    <property type="entry name" value="Rev_trsase/Diguanyl_cyclase"/>
</dbReference>
<dbReference type="GO" id="GO:0006281">
    <property type="term" value="P:DNA repair"/>
    <property type="evidence" value="ECO:0007669"/>
    <property type="project" value="UniProtKB-UniRule"/>
</dbReference>
<keyword evidence="2 13" id="KW-0515">Mutator protein</keyword>
<keyword evidence="4 13" id="KW-0548">Nucleotidyltransferase</keyword>
<dbReference type="Pfam" id="PF11798">
    <property type="entry name" value="IMS_HHH"/>
    <property type="match status" value="1"/>
</dbReference>
<dbReference type="GO" id="GO:0042276">
    <property type="term" value="P:error-prone translesion synthesis"/>
    <property type="evidence" value="ECO:0007669"/>
    <property type="project" value="TreeGrafter"/>
</dbReference>
<feature type="active site" evidence="13">
    <location>
        <position position="113"/>
    </location>
</feature>
<evidence type="ECO:0000313" key="15">
    <source>
        <dbReference type="EMBL" id="KRM51722.1"/>
    </source>
</evidence>
<keyword evidence="16" id="KW-1185">Reference proteome</keyword>